<keyword evidence="3" id="KW-1185">Reference proteome</keyword>
<comment type="caution">
    <text evidence="2">The sequence shown here is derived from an EMBL/GenBank/DDBJ whole genome shotgun (WGS) entry which is preliminary data.</text>
</comment>
<proteinExistence type="predicted"/>
<evidence type="ECO:0000313" key="2">
    <source>
        <dbReference type="EMBL" id="KAF9509164.1"/>
    </source>
</evidence>
<evidence type="ECO:0000256" key="1">
    <source>
        <dbReference type="SAM" id="SignalP"/>
    </source>
</evidence>
<name>A0A9P6ANK8_9AGAM</name>
<dbReference type="Proteomes" id="UP000886523">
    <property type="component" value="Unassembled WGS sequence"/>
</dbReference>
<dbReference type="EMBL" id="MU129041">
    <property type="protein sequence ID" value="KAF9509164.1"/>
    <property type="molecule type" value="Genomic_DNA"/>
</dbReference>
<protein>
    <submittedName>
        <fullName evidence="2">Uncharacterized protein</fullName>
    </submittedName>
</protein>
<evidence type="ECO:0000313" key="3">
    <source>
        <dbReference type="Proteomes" id="UP000886523"/>
    </source>
</evidence>
<dbReference type="AlphaFoldDB" id="A0A9P6ANK8"/>
<gene>
    <name evidence="2" type="ORF">BS47DRAFT_1349542</name>
</gene>
<keyword evidence="1" id="KW-0732">Signal</keyword>
<feature type="signal peptide" evidence="1">
    <location>
        <begin position="1"/>
        <end position="20"/>
    </location>
</feature>
<sequence length="87" mass="9818">MGYVIDMIIVMSCLFALVDSRGLDRISPAMVNLVLKEYSQFKGSIHEQIMSYVNDTTSLSLSTVERYKELHEAVILSASRTLDDTRT</sequence>
<organism evidence="2 3">
    <name type="scientific">Hydnum rufescens UP504</name>
    <dbReference type="NCBI Taxonomy" id="1448309"/>
    <lineage>
        <taxon>Eukaryota</taxon>
        <taxon>Fungi</taxon>
        <taxon>Dikarya</taxon>
        <taxon>Basidiomycota</taxon>
        <taxon>Agaricomycotina</taxon>
        <taxon>Agaricomycetes</taxon>
        <taxon>Cantharellales</taxon>
        <taxon>Hydnaceae</taxon>
        <taxon>Hydnum</taxon>
    </lineage>
</organism>
<feature type="chain" id="PRO_5040322222" evidence="1">
    <location>
        <begin position="21"/>
        <end position="87"/>
    </location>
</feature>
<feature type="non-terminal residue" evidence="2">
    <location>
        <position position="87"/>
    </location>
</feature>
<dbReference type="OrthoDB" id="391988at2759"/>
<reference evidence="2" key="1">
    <citation type="journal article" date="2020" name="Nat. Commun.">
        <title>Large-scale genome sequencing of mycorrhizal fungi provides insights into the early evolution of symbiotic traits.</title>
        <authorList>
            <person name="Miyauchi S."/>
            <person name="Kiss E."/>
            <person name="Kuo A."/>
            <person name="Drula E."/>
            <person name="Kohler A."/>
            <person name="Sanchez-Garcia M."/>
            <person name="Morin E."/>
            <person name="Andreopoulos B."/>
            <person name="Barry K.W."/>
            <person name="Bonito G."/>
            <person name="Buee M."/>
            <person name="Carver A."/>
            <person name="Chen C."/>
            <person name="Cichocki N."/>
            <person name="Clum A."/>
            <person name="Culley D."/>
            <person name="Crous P.W."/>
            <person name="Fauchery L."/>
            <person name="Girlanda M."/>
            <person name="Hayes R.D."/>
            <person name="Keri Z."/>
            <person name="LaButti K."/>
            <person name="Lipzen A."/>
            <person name="Lombard V."/>
            <person name="Magnuson J."/>
            <person name="Maillard F."/>
            <person name="Murat C."/>
            <person name="Nolan M."/>
            <person name="Ohm R.A."/>
            <person name="Pangilinan J."/>
            <person name="Pereira M.F."/>
            <person name="Perotto S."/>
            <person name="Peter M."/>
            <person name="Pfister S."/>
            <person name="Riley R."/>
            <person name="Sitrit Y."/>
            <person name="Stielow J.B."/>
            <person name="Szollosi G."/>
            <person name="Zifcakova L."/>
            <person name="Stursova M."/>
            <person name="Spatafora J.W."/>
            <person name="Tedersoo L."/>
            <person name="Vaario L.M."/>
            <person name="Yamada A."/>
            <person name="Yan M."/>
            <person name="Wang P."/>
            <person name="Xu J."/>
            <person name="Bruns T."/>
            <person name="Baldrian P."/>
            <person name="Vilgalys R."/>
            <person name="Dunand C."/>
            <person name="Henrissat B."/>
            <person name="Grigoriev I.V."/>
            <person name="Hibbett D."/>
            <person name="Nagy L.G."/>
            <person name="Martin F.M."/>
        </authorList>
    </citation>
    <scope>NUCLEOTIDE SEQUENCE</scope>
    <source>
        <strain evidence="2">UP504</strain>
    </source>
</reference>
<accession>A0A9P6ANK8</accession>